<accession>D6AJV0</accession>
<protein>
    <submittedName>
        <fullName evidence="3">Predicted protein</fullName>
    </submittedName>
</protein>
<feature type="compositionally biased region" description="Basic and acidic residues" evidence="1">
    <location>
        <begin position="82"/>
        <end position="97"/>
    </location>
</feature>
<sequence length="209" mass="23349">MSRSVGRWVRKGGQAAGGRGARGRRCSEAGGDEWTHGVIPGRRCWLDRRPAQISLADVTLHGQHENPIRPPLSMRGGQRKGGNREGRNREGGQRRENALPALGKPATLPAMPTEQQTLEPLPPTPRTHGVEALFSHGRLVTIPRKEARREQLLVHLADTLFERERSYTEREVNEALLTVHEDCSALRRYLVVAGLLVRPRDGSSYRRGR</sequence>
<evidence type="ECO:0000256" key="1">
    <source>
        <dbReference type="SAM" id="MobiDB-lite"/>
    </source>
</evidence>
<evidence type="ECO:0000313" key="3">
    <source>
        <dbReference type="EMBL" id="EFE79309.2"/>
    </source>
</evidence>
<reference evidence="4" key="2">
    <citation type="submission" date="2008-12" db="EMBL/GenBank/DDBJ databases">
        <title>Annotation of Streptomyces roseosporus strain NRRL 15998.</title>
        <authorList>
            <consortium name="The Broad Institute Genome Sequencing Platform"/>
            <consortium name="Broad Institute Microbial Sequencing Center"/>
            <person name="Fischbach M."/>
            <person name="Ward D."/>
            <person name="Young S."/>
            <person name="Kodira C.D."/>
            <person name="Zeng Q."/>
            <person name="Koehrsen M."/>
            <person name="Godfrey P."/>
            <person name="Alvarado L."/>
            <person name="Berlin A.M."/>
            <person name="Borenstein D."/>
            <person name="Chen Z."/>
            <person name="Engels R."/>
            <person name="Freedman E."/>
            <person name="Gellesch M."/>
            <person name="Goldberg J."/>
            <person name="Griggs A."/>
            <person name="Gujja S."/>
            <person name="Heiman D.I."/>
            <person name="Hepburn T.A."/>
            <person name="Howarth C."/>
            <person name="Jen D."/>
            <person name="Larson L."/>
            <person name="Lewis B."/>
            <person name="Mehta T."/>
            <person name="Park D."/>
            <person name="Pearson M."/>
            <person name="Roberts A."/>
            <person name="Saif S."/>
            <person name="Shea T.D."/>
            <person name="Shenoy N."/>
            <person name="Sisk P."/>
            <person name="Stolte C."/>
            <person name="Sykes S.N."/>
            <person name="Walk T."/>
            <person name="White J."/>
            <person name="Yandava C."/>
            <person name="Straight P."/>
            <person name="Clardy J."/>
            <person name="Hung D."/>
            <person name="Kolter R."/>
            <person name="Mekalanos J."/>
            <person name="Walker S."/>
            <person name="Walsh C.T."/>
            <person name="Wieland B.L.C."/>
            <person name="Ilzarbe M."/>
            <person name="Galagan J."/>
            <person name="Nusbaum C."/>
            <person name="Birren B."/>
        </authorList>
    </citation>
    <scope>NUCLEOTIDE SEQUENCE [LARGE SCALE GENOMIC DNA]</scope>
    <source>
        <strain evidence="4">NRRL 15998</strain>
    </source>
</reference>
<organism evidence="3 4">
    <name type="scientific">Streptomyces filamentosus NRRL 15998</name>
    <dbReference type="NCBI Taxonomy" id="457431"/>
    <lineage>
        <taxon>Bacteria</taxon>
        <taxon>Bacillati</taxon>
        <taxon>Actinomycetota</taxon>
        <taxon>Actinomycetes</taxon>
        <taxon>Kitasatosporales</taxon>
        <taxon>Streptomycetaceae</taxon>
        <taxon>Streptomyces</taxon>
    </lineage>
</organism>
<gene>
    <name evidence="3" type="ORF">SSGG_06676</name>
</gene>
<proteinExistence type="predicted"/>
<dbReference type="Proteomes" id="UP000003986">
    <property type="component" value="Unassembled WGS sequence"/>
</dbReference>
<feature type="region of interest" description="Disordered" evidence="1">
    <location>
        <begin position="1"/>
        <end position="38"/>
    </location>
</feature>
<name>D6AJV0_STRFL</name>
<dbReference type="EMBL" id="DS999644">
    <property type="protein sequence ID" value="EFE79309.2"/>
    <property type="molecule type" value="Genomic_DNA"/>
</dbReference>
<dbReference type="InterPro" id="IPR018656">
    <property type="entry name" value="DUF2087"/>
</dbReference>
<evidence type="ECO:0000259" key="2">
    <source>
        <dbReference type="Pfam" id="PF09860"/>
    </source>
</evidence>
<reference evidence="4" key="1">
    <citation type="submission" date="2008-10" db="EMBL/GenBank/DDBJ databases">
        <authorList>
            <person name="Molnar K."/>
        </authorList>
    </citation>
    <scope>NUCLEOTIDE SEQUENCE [LARGE SCALE GENOMIC DNA]</scope>
    <source>
        <strain evidence="4">NRRL 15998</strain>
    </source>
</reference>
<feature type="region of interest" description="Disordered" evidence="1">
    <location>
        <begin position="57"/>
        <end position="110"/>
    </location>
</feature>
<feature type="domain" description="DUF2087" evidence="2">
    <location>
        <begin position="138"/>
        <end position="207"/>
    </location>
</feature>
<dbReference type="Pfam" id="PF09860">
    <property type="entry name" value="DUF2087"/>
    <property type="match status" value="1"/>
</dbReference>
<evidence type="ECO:0000313" key="4">
    <source>
        <dbReference type="Proteomes" id="UP000003986"/>
    </source>
</evidence>
<dbReference type="AlphaFoldDB" id="D6AJV0"/>